<evidence type="ECO:0000313" key="1">
    <source>
        <dbReference type="EMBL" id="EEH51747.1"/>
    </source>
</evidence>
<dbReference type="EMBL" id="GG663750">
    <property type="protein sequence ID" value="EEH51747.1"/>
    <property type="molecule type" value="Genomic_DNA"/>
</dbReference>
<dbReference type="AlphaFoldDB" id="C1N7N1"/>
<reference evidence="1 2" key="1">
    <citation type="journal article" date="2009" name="Science">
        <title>Green evolution and dynamic adaptations revealed by genomes of the marine picoeukaryotes Micromonas.</title>
        <authorList>
            <person name="Worden A.Z."/>
            <person name="Lee J.H."/>
            <person name="Mock T."/>
            <person name="Rouze P."/>
            <person name="Simmons M.P."/>
            <person name="Aerts A.L."/>
            <person name="Allen A.E."/>
            <person name="Cuvelier M.L."/>
            <person name="Derelle E."/>
            <person name="Everett M.V."/>
            <person name="Foulon E."/>
            <person name="Grimwood J."/>
            <person name="Gundlach H."/>
            <person name="Henrissat B."/>
            <person name="Napoli C."/>
            <person name="McDonald S.M."/>
            <person name="Parker M.S."/>
            <person name="Rombauts S."/>
            <person name="Salamov A."/>
            <person name="Von Dassow P."/>
            <person name="Badger J.H."/>
            <person name="Coutinho P.M."/>
            <person name="Demir E."/>
            <person name="Dubchak I."/>
            <person name="Gentemann C."/>
            <person name="Eikrem W."/>
            <person name="Gready J.E."/>
            <person name="John U."/>
            <person name="Lanier W."/>
            <person name="Lindquist E.A."/>
            <person name="Lucas S."/>
            <person name="Mayer K.F."/>
            <person name="Moreau H."/>
            <person name="Not F."/>
            <person name="Otillar R."/>
            <person name="Panaud O."/>
            <person name="Pangilinan J."/>
            <person name="Paulsen I."/>
            <person name="Piegu B."/>
            <person name="Poliakov A."/>
            <person name="Robbens S."/>
            <person name="Schmutz J."/>
            <person name="Toulza E."/>
            <person name="Wyss T."/>
            <person name="Zelensky A."/>
            <person name="Zhou K."/>
            <person name="Armbrust E.V."/>
            <person name="Bhattacharya D."/>
            <person name="Goodenough U.W."/>
            <person name="Van de Peer Y."/>
            <person name="Grigoriev I.V."/>
        </authorList>
    </citation>
    <scope>NUCLEOTIDE SEQUENCE [LARGE SCALE GENOMIC DNA]</scope>
    <source>
        <strain evidence="1 2">CCMP1545</strain>
    </source>
</reference>
<evidence type="ECO:0000313" key="2">
    <source>
        <dbReference type="Proteomes" id="UP000001876"/>
    </source>
</evidence>
<dbReference type="KEGG" id="mpp:MICPUCDRAFT_53764"/>
<gene>
    <name evidence="1" type="ORF">MICPUCDRAFT_53764</name>
</gene>
<dbReference type="Proteomes" id="UP000001876">
    <property type="component" value="Unassembled WGS sequence"/>
</dbReference>
<dbReference type="RefSeq" id="XP_003064125.1">
    <property type="nucleotide sequence ID" value="XM_003064079.1"/>
</dbReference>
<keyword evidence="2" id="KW-1185">Reference proteome</keyword>
<protein>
    <submittedName>
        <fullName evidence="1">Predicted protein</fullName>
    </submittedName>
</protein>
<organism evidence="2">
    <name type="scientific">Micromonas pusilla (strain CCMP1545)</name>
    <name type="common">Picoplanktonic green alga</name>
    <dbReference type="NCBI Taxonomy" id="564608"/>
    <lineage>
        <taxon>Eukaryota</taxon>
        <taxon>Viridiplantae</taxon>
        <taxon>Chlorophyta</taxon>
        <taxon>Mamiellophyceae</taxon>
        <taxon>Mamiellales</taxon>
        <taxon>Mamiellaceae</taxon>
        <taxon>Micromonas</taxon>
    </lineage>
</organism>
<accession>C1N7N1</accession>
<dbReference type="GeneID" id="9689375"/>
<name>C1N7N1_MICPC</name>
<proteinExistence type="predicted"/>
<sequence length="82" mass="8697">MSAFLGSKIVAKATPVVAKRDVTVRAASASECVDPLGVTGAVVPSPRNFSRAVGSIDRSSDRSRLLRDWSPYDPVRVVNADP</sequence>